<feature type="compositionally biased region" description="Basic and acidic residues" evidence="1">
    <location>
        <begin position="50"/>
        <end position="59"/>
    </location>
</feature>
<protein>
    <submittedName>
        <fullName evidence="2">Uncharacterized protein</fullName>
    </submittedName>
</protein>
<sequence length="59" mass="6145">MLRGKSGGHQEVKGSPRGPATNVFINVHVTSSNSSSPVHLVVAPEGRSSSGDRDGAYRL</sequence>
<comment type="caution">
    <text evidence="2">The sequence shown here is derived from an EMBL/GenBank/DDBJ whole genome shotgun (WGS) entry which is preliminary data.</text>
</comment>
<accession>A0A4Z2EKW4</accession>
<proteinExistence type="predicted"/>
<evidence type="ECO:0000313" key="3">
    <source>
        <dbReference type="Proteomes" id="UP000314294"/>
    </source>
</evidence>
<dbReference type="AlphaFoldDB" id="A0A4Z2EKW4"/>
<reference evidence="2 3" key="1">
    <citation type="submission" date="2019-03" db="EMBL/GenBank/DDBJ databases">
        <title>First draft genome of Liparis tanakae, snailfish: a comprehensive survey of snailfish specific genes.</title>
        <authorList>
            <person name="Kim W."/>
            <person name="Song I."/>
            <person name="Jeong J.-H."/>
            <person name="Kim D."/>
            <person name="Kim S."/>
            <person name="Ryu S."/>
            <person name="Song J.Y."/>
            <person name="Lee S.K."/>
        </authorList>
    </citation>
    <scope>NUCLEOTIDE SEQUENCE [LARGE SCALE GENOMIC DNA]</scope>
    <source>
        <tissue evidence="2">Muscle</tissue>
    </source>
</reference>
<feature type="region of interest" description="Disordered" evidence="1">
    <location>
        <begin position="1"/>
        <end position="59"/>
    </location>
</feature>
<evidence type="ECO:0000313" key="2">
    <source>
        <dbReference type="EMBL" id="TNN29104.1"/>
    </source>
</evidence>
<feature type="compositionally biased region" description="Polar residues" evidence="1">
    <location>
        <begin position="28"/>
        <end position="37"/>
    </location>
</feature>
<organism evidence="2 3">
    <name type="scientific">Liparis tanakae</name>
    <name type="common">Tanaka's snailfish</name>
    <dbReference type="NCBI Taxonomy" id="230148"/>
    <lineage>
        <taxon>Eukaryota</taxon>
        <taxon>Metazoa</taxon>
        <taxon>Chordata</taxon>
        <taxon>Craniata</taxon>
        <taxon>Vertebrata</taxon>
        <taxon>Euteleostomi</taxon>
        <taxon>Actinopterygii</taxon>
        <taxon>Neopterygii</taxon>
        <taxon>Teleostei</taxon>
        <taxon>Neoteleostei</taxon>
        <taxon>Acanthomorphata</taxon>
        <taxon>Eupercaria</taxon>
        <taxon>Perciformes</taxon>
        <taxon>Cottioidei</taxon>
        <taxon>Cottales</taxon>
        <taxon>Liparidae</taxon>
        <taxon>Liparis</taxon>
    </lineage>
</organism>
<dbReference type="Proteomes" id="UP000314294">
    <property type="component" value="Unassembled WGS sequence"/>
</dbReference>
<gene>
    <name evidence="2" type="ORF">EYF80_060747</name>
</gene>
<dbReference type="EMBL" id="SRLO01006053">
    <property type="protein sequence ID" value="TNN29104.1"/>
    <property type="molecule type" value="Genomic_DNA"/>
</dbReference>
<name>A0A4Z2EKW4_9TELE</name>
<keyword evidence="3" id="KW-1185">Reference proteome</keyword>
<evidence type="ECO:0000256" key="1">
    <source>
        <dbReference type="SAM" id="MobiDB-lite"/>
    </source>
</evidence>